<dbReference type="SMART" id="SM00364">
    <property type="entry name" value="LRR_BAC"/>
    <property type="match status" value="5"/>
</dbReference>
<reference evidence="5" key="2">
    <citation type="submission" date="2025-08" db="UniProtKB">
        <authorList>
            <consortium name="RefSeq"/>
        </authorList>
    </citation>
    <scope>IDENTIFICATION</scope>
    <source>
        <strain evidence="5">14028-0561.14</strain>
        <tissue evidence="5">Whole fly</tissue>
    </source>
</reference>
<dbReference type="SUPFAM" id="SSF52058">
    <property type="entry name" value="L domain-like"/>
    <property type="match status" value="1"/>
</dbReference>
<dbReference type="InterPro" id="IPR001611">
    <property type="entry name" value="Leu-rich_rpt"/>
</dbReference>
<keyword evidence="3" id="KW-0812">Transmembrane</keyword>
<dbReference type="InterPro" id="IPR032675">
    <property type="entry name" value="LRR_dom_sf"/>
</dbReference>
<dbReference type="Pfam" id="PF13855">
    <property type="entry name" value="LRR_8"/>
    <property type="match status" value="2"/>
</dbReference>
<proteinExistence type="predicted"/>
<evidence type="ECO:0000256" key="1">
    <source>
        <dbReference type="ARBA" id="ARBA00022614"/>
    </source>
</evidence>
<keyword evidence="2" id="KW-0677">Repeat</keyword>
<dbReference type="Proteomes" id="UP001652661">
    <property type="component" value="Chromosome 2L"/>
</dbReference>
<keyword evidence="4" id="KW-1185">Reference proteome</keyword>
<protein>
    <submittedName>
        <fullName evidence="5">Leucine-rich repeat-containing G-protein coupled receptor 5-like</fullName>
    </submittedName>
</protein>
<dbReference type="PANTHER" id="PTHR24366">
    <property type="entry name" value="IG(IMMUNOGLOBULIN) AND LRR(LEUCINE RICH REPEAT) DOMAINS"/>
    <property type="match status" value="1"/>
</dbReference>
<accession>A0A6P4IE23</accession>
<dbReference type="GeneID" id="108073598"/>
<evidence type="ECO:0000256" key="3">
    <source>
        <dbReference type="SAM" id="Phobius"/>
    </source>
</evidence>
<evidence type="ECO:0000313" key="4">
    <source>
        <dbReference type="Proteomes" id="UP001652661"/>
    </source>
</evidence>
<dbReference type="PROSITE" id="PS51450">
    <property type="entry name" value="LRR"/>
    <property type="match status" value="4"/>
</dbReference>
<keyword evidence="3" id="KW-0472">Membrane</keyword>
<dbReference type="AlphaFoldDB" id="A0A6P4IE23"/>
<dbReference type="Gene3D" id="3.80.10.10">
    <property type="entry name" value="Ribonuclease Inhibitor"/>
    <property type="match status" value="2"/>
</dbReference>
<gene>
    <name evidence="5" type="primary">LOC108073598</name>
</gene>
<reference evidence="4" key="1">
    <citation type="submission" date="2025-05" db="UniProtKB">
        <authorList>
            <consortium name="RefSeq"/>
        </authorList>
    </citation>
    <scope>NUCLEOTIDE SEQUENCE [LARGE SCALE GENOMIC DNA]</scope>
    <source>
        <strain evidence="4">14028-0561.14</strain>
    </source>
</reference>
<evidence type="ECO:0000256" key="2">
    <source>
        <dbReference type="ARBA" id="ARBA00022737"/>
    </source>
</evidence>
<sequence length="443" mass="49887">MINNNFLQVIRDQAFEGLSLLEFLHLPNNFIRHLPQNVFHPLEKIVWIDLSNNDISSLPENAFRSNTKLKGLDLRKNPLTKIILPAGNPIRSIDYLLLNDCDQLKEVKLAIDVLNITLENSAVETLKISGSVQSIRAGNSPLTNLDLHGATLNVSFLSDILCKSRSLKQLDLSSTSLDTIQLSSGDLYFDCLLPNLKILKLSNNNIETLPMGSPLFGSKLETLDLSYNKLQKVPLETLKEAHSLQSLNLDGNRLTSFEYKSAYDKFKNLRTLTASENNFNNKFYNAMVAYSYWQLRASDSKAQNGVEKPKGQNVTNVVEESTKKNETNVEEVATKKSITNVVKESTKKNETNVVKESTKKNETNVEEVTTKKNETNAEEVTTKKNETNVEEVPKVTKTPVEEEQKSQCIWIWITVPIIVILLVALVWQVMRNRGSDCFGCQPV</sequence>
<dbReference type="PANTHER" id="PTHR24366:SF96">
    <property type="entry name" value="LEUCINE RICH REPEAT CONTAINING 53"/>
    <property type="match status" value="1"/>
</dbReference>
<dbReference type="InterPro" id="IPR003591">
    <property type="entry name" value="Leu-rich_rpt_typical-subtyp"/>
</dbReference>
<organism evidence="4 5">
    <name type="scientific">Drosophila kikkawai</name>
    <name type="common">Fruit fly</name>
    <dbReference type="NCBI Taxonomy" id="30033"/>
    <lineage>
        <taxon>Eukaryota</taxon>
        <taxon>Metazoa</taxon>
        <taxon>Ecdysozoa</taxon>
        <taxon>Arthropoda</taxon>
        <taxon>Hexapoda</taxon>
        <taxon>Insecta</taxon>
        <taxon>Pterygota</taxon>
        <taxon>Neoptera</taxon>
        <taxon>Endopterygota</taxon>
        <taxon>Diptera</taxon>
        <taxon>Brachycera</taxon>
        <taxon>Muscomorpha</taxon>
        <taxon>Ephydroidea</taxon>
        <taxon>Drosophilidae</taxon>
        <taxon>Drosophila</taxon>
        <taxon>Sophophora</taxon>
    </lineage>
</organism>
<dbReference type="RefSeq" id="XP_017020778.1">
    <property type="nucleotide sequence ID" value="XM_017165289.2"/>
</dbReference>
<dbReference type="OrthoDB" id="2013775at2759"/>
<name>A0A6P4IE23_DROKI</name>
<dbReference type="SMART" id="SM00369">
    <property type="entry name" value="LRR_TYP"/>
    <property type="match status" value="5"/>
</dbReference>
<feature type="transmembrane region" description="Helical" evidence="3">
    <location>
        <begin position="409"/>
        <end position="427"/>
    </location>
</feature>
<evidence type="ECO:0000313" key="5">
    <source>
        <dbReference type="RefSeq" id="XP_017020778.1"/>
    </source>
</evidence>
<keyword evidence="1" id="KW-0433">Leucine-rich repeat</keyword>
<keyword evidence="3" id="KW-1133">Transmembrane helix</keyword>